<dbReference type="SUPFAM" id="SSF50685">
    <property type="entry name" value="Barwin-like endoglucanases"/>
    <property type="match status" value="1"/>
</dbReference>
<keyword evidence="3" id="KW-0472">Membrane</keyword>
<dbReference type="RefSeq" id="XP_043040070.1">
    <property type="nucleotide sequence ID" value="XM_043179783.1"/>
</dbReference>
<evidence type="ECO:0000313" key="4">
    <source>
        <dbReference type="EMBL" id="KAG7446570.1"/>
    </source>
</evidence>
<reference evidence="4" key="1">
    <citation type="submission" date="2020-11" db="EMBL/GenBank/DDBJ databases">
        <title>Adaptations for nitrogen fixation in a non-lichenized fungal sporocarp promotes dispersal by wood-feeding termites.</title>
        <authorList>
            <consortium name="DOE Joint Genome Institute"/>
            <person name="Koch R.A."/>
            <person name="Yoon G."/>
            <person name="Arayal U."/>
            <person name="Lail K."/>
            <person name="Amirebrahimi M."/>
            <person name="Labutti K."/>
            <person name="Lipzen A."/>
            <person name="Riley R."/>
            <person name="Barry K."/>
            <person name="Henrissat B."/>
            <person name="Grigoriev I.V."/>
            <person name="Herr J.R."/>
            <person name="Aime M.C."/>
        </authorList>
    </citation>
    <scope>NUCLEOTIDE SEQUENCE</scope>
    <source>
        <strain evidence="4">MCA 3950</strain>
    </source>
</reference>
<dbReference type="GeneID" id="66102077"/>
<evidence type="ECO:0000256" key="1">
    <source>
        <dbReference type="ARBA" id="ARBA00022729"/>
    </source>
</evidence>
<dbReference type="EMBL" id="MU250534">
    <property type="protein sequence ID" value="KAG7446570.1"/>
    <property type="molecule type" value="Genomic_DNA"/>
</dbReference>
<dbReference type="PANTHER" id="PTHR31836:SF28">
    <property type="entry name" value="SRCR DOMAIN-CONTAINING PROTEIN-RELATED"/>
    <property type="match status" value="1"/>
</dbReference>
<dbReference type="InterPro" id="IPR051477">
    <property type="entry name" value="Expansin_CellWall"/>
</dbReference>
<dbReference type="AlphaFoldDB" id="A0A9P8ASV8"/>
<accession>A0A9P8ASV8</accession>
<evidence type="ECO:0000256" key="3">
    <source>
        <dbReference type="SAM" id="Phobius"/>
    </source>
</evidence>
<feature type="transmembrane region" description="Helical" evidence="3">
    <location>
        <begin position="65"/>
        <end position="88"/>
    </location>
</feature>
<feature type="compositionally biased region" description="Basic and acidic residues" evidence="2">
    <location>
        <begin position="105"/>
        <end position="118"/>
    </location>
</feature>
<evidence type="ECO:0008006" key="6">
    <source>
        <dbReference type="Google" id="ProtNLM"/>
    </source>
</evidence>
<dbReference type="PANTHER" id="PTHR31836">
    <property type="match status" value="1"/>
</dbReference>
<keyword evidence="1" id="KW-0732">Signal</keyword>
<protein>
    <recommendedName>
        <fullName evidence="6">RlpA-like protein double-psi beta-barrel domain-containing protein</fullName>
    </recommendedName>
</protein>
<sequence length="288" mass="30735">MAIELMCGRLPPCFGLRLRTYRYHIHTKAATPVQDIKASSYPFFFFLTPVHPLPTLFTIPSHSLIMFKGAAIVLLLTLTSFVTAAISLPHGERPLHRRSGWVRRAQEERQLSHGHQDHSSAGGFSPAIGAVVQTTTTSTSDATADTTDTTQTTETTQATTTTTTSASSSTNSASSIVAATSSSPNTGEITYYSTGLGACGETSSDTDRIVALSEDLFDAYTTDGNTNDNTLCGKTIHIEYGSSSTDVTVVDRCTGCSITDLDLSPTAFTDLADESEGRLTGATWYFSS</sequence>
<evidence type="ECO:0000313" key="5">
    <source>
        <dbReference type="Proteomes" id="UP000812287"/>
    </source>
</evidence>
<gene>
    <name evidence="4" type="ORF">BT62DRAFT_127550</name>
</gene>
<dbReference type="InterPro" id="IPR036908">
    <property type="entry name" value="RlpA-like_sf"/>
</dbReference>
<dbReference type="Gene3D" id="2.40.40.10">
    <property type="entry name" value="RlpA-like domain"/>
    <property type="match status" value="1"/>
</dbReference>
<evidence type="ECO:0000256" key="2">
    <source>
        <dbReference type="SAM" id="MobiDB-lite"/>
    </source>
</evidence>
<comment type="caution">
    <text evidence="4">The sequence shown here is derived from an EMBL/GenBank/DDBJ whole genome shotgun (WGS) entry which is preliminary data.</text>
</comment>
<feature type="region of interest" description="Disordered" evidence="2">
    <location>
        <begin position="105"/>
        <end position="184"/>
    </location>
</feature>
<name>A0A9P8ASV8_9AGAR</name>
<keyword evidence="5" id="KW-1185">Reference proteome</keyword>
<dbReference type="CDD" id="cd22191">
    <property type="entry name" value="DPBB_RlpA_EXP_N-like"/>
    <property type="match status" value="1"/>
</dbReference>
<dbReference type="Proteomes" id="UP000812287">
    <property type="component" value="Unassembled WGS sequence"/>
</dbReference>
<keyword evidence="3" id="KW-0812">Transmembrane</keyword>
<dbReference type="OrthoDB" id="623670at2759"/>
<organism evidence="4 5">
    <name type="scientific">Guyanagaster necrorhizus</name>
    <dbReference type="NCBI Taxonomy" id="856835"/>
    <lineage>
        <taxon>Eukaryota</taxon>
        <taxon>Fungi</taxon>
        <taxon>Dikarya</taxon>
        <taxon>Basidiomycota</taxon>
        <taxon>Agaricomycotina</taxon>
        <taxon>Agaricomycetes</taxon>
        <taxon>Agaricomycetidae</taxon>
        <taxon>Agaricales</taxon>
        <taxon>Marasmiineae</taxon>
        <taxon>Physalacriaceae</taxon>
        <taxon>Guyanagaster</taxon>
    </lineage>
</organism>
<keyword evidence="3" id="KW-1133">Transmembrane helix</keyword>
<feature type="compositionally biased region" description="Low complexity" evidence="2">
    <location>
        <begin position="130"/>
        <end position="183"/>
    </location>
</feature>
<proteinExistence type="predicted"/>